<name>A0ABN2PV56_9ACTN</name>
<accession>A0ABN2PV56</accession>
<keyword evidence="4" id="KW-1185">Reference proteome</keyword>
<comment type="caution">
    <text evidence="3">The sequence shown here is derived from an EMBL/GenBank/DDBJ whole genome shotgun (WGS) entry which is preliminary data.</text>
</comment>
<evidence type="ECO:0000313" key="3">
    <source>
        <dbReference type="EMBL" id="GAA1932569.1"/>
    </source>
</evidence>
<evidence type="ECO:0008006" key="5">
    <source>
        <dbReference type="Google" id="ProtNLM"/>
    </source>
</evidence>
<feature type="signal peptide" evidence="2">
    <location>
        <begin position="1"/>
        <end position="21"/>
    </location>
</feature>
<feature type="chain" id="PRO_5047081973" description="DUF3558 domain-containing protein" evidence="2">
    <location>
        <begin position="22"/>
        <end position="248"/>
    </location>
</feature>
<sequence length="248" mass="25513">MQRRVTAARAALAVALSGAVAVSCTGSLTGEDTAGGNGAAGAASTTAAPGSHSVLPEPCGAVPESTLSGLLPDAAPQALDGEPALTYDIGRRVGCTWRSPSDAGTHRLEIDFERVVSYVRGTSDDDQAAQDFRRRAADLGIRLDPREGTAPAGPPPERMRPVPSDAPAGEFAPRALEGIGNAAYVDDRLTTTQSGARRDVTLAFHSGNVIVTVRYAQAVTEPARSPGSAGLQEGATEVARHLAERFSS</sequence>
<dbReference type="RefSeq" id="WP_344265769.1">
    <property type="nucleotide sequence ID" value="NZ_BAAAMJ010000070.1"/>
</dbReference>
<evidence type="ECO:0000256" key="2">
    <source>
        <dbReference type="SAM" id="SignalP"/>
    </source>
</evidence>
<dbReference type="PROSITE" id="PS51257">
    <property type="entry name" value="PROKAR_LIPOPROTEIN"/>
    <property type="match status" value="1"/>
</dbReference>
<dbReference type="EMBL" id="BAAAMJ010000070">
    <property type="protein sequence ID" value="GAA1932569.1"/>
    <property type="molecule type" value="Genomic_DNA"/>
</dbReference>
<feature type="compositionally biased region" description="Low complexity" evidence="1">
    <location>
        <begin position="40"/>
        <end position="50"/>
    </location>
</feature>
<proteinExistence type="predicted"/>
<dbReference type="Proteomes" id="UP001501303">
    <property type="component" value="Unassembled WGS sequence"/>
</dbReference>
<gene>
    <name evidence="3" type="ORF">GCM10009716_44690</name>
</gene>
<evidence type="ECO:0000256" key="1">
    <source>
        <dbReference type="SAM" id="MobiDB-lite"/>
    </source>
</evidence>
<reference evidence="3 4" key="1">
    <citation type="journal article" date="2019" name="Int. J. Syst. Evol. Microbiol.">
        <title>The Global Catalogue of Microorganisms (GCM) 10K type strain sequencing project: providing services to taxonomists for standard genome sequencing and annotation.</title>
        <authorList>
            <consortium name="The Broad Institute Genomics Platform"/>
            <consortium name="The Broad Institute Genome Sequencing Center for Infectious Disease"/>
            <person name="Wu L."/>
            <person name="Ma J."/>
        </authorList>
    </citation>
    <scope>NUCLEOTIDE SEQUENCE [LARGE SCALE GENOMIC DNA]</scope>
    <source>
        <strain evidence="3 4">JCM 13581</strain>
    </source>
</reference>
<feature type="region of interest" description="Disordered" evidence="1">
    <location>
        <begin position="35"/>
        <end position="54"/>
    </location>
</feature>
<evidence type="ECO:0000313" key="4">
    <source>
        <dbReference type="Proteomes" id="UP001501303"/>
    </source>
</evidence>
<keyword evidence="2" id="KW-0732">Signal</keyword>
<protein>
    <recommendedName>
        <fullName evidence="5">DUF3558 domain-containing protein</fullName>
    </recommendedName>
</protein>
<organism evidence="3 4">
    <name type="scientific">Streptomyces sodiiphilus</name>
    <dbReference type="NCBI Taxonomy" id="226217"/>
    <lineage>
        <taxon>Bacteria</taxon>
        <taxon>Bacillati</taxon>
        <taxon>Actinomycetota</taxon>
        <taxon>Actinomycetes</taxon>
        <taxon>Kitasatosporales</taxon>
        <taxon>Streptomycetaceae</taxon>
        <taxon>Streptomyces</taxon>
    </lineage>
</organism>